<dbReference type="EMBL" id="JAWJWF010000004">
    <property type="protein sequence ID" value="KAK6633894.1"/>
    <property type="molecule type" value="Genomic_DNA"/>
</dbReference>
<gene>
    <name evidence="1" type="ORF">RUM44_004501</name>
</gene>
<evidence type="ECO:0000313" key="2">
    <source>
        <dbReference type="Proteomes" id="UP001359485"/>
    </source>
</evidence>
<accession>A0ABR1B327</accession>
<comment type="caution">
    <text evidence="1">The sequence shown here is derived from an EMBL/GenBank/DDBJ whole genome shotgun (WGS) entry which is preliminary data.</text>
</comment>
<protein>
    <submittedName>
        <fullName evidence="1">Uncharacterized protein</fullName>
    </submittedName>
</protein>
<name>A0ABR1B327_POLSC</name>
<dbReference type="Proteomes" id="UP001359485">
    <property type="component" value="Unassembled WGS sequence"/>
</dbReference>
<evidence type="ECO:0000313" key="1">
    <source>
        <dbReference type="EMBL" id="KAK6633894.1"/>
    </source>
</evidence>
<dbReference type="InterPro" id="IPR026627">
    <property type="entry name" value="NDUFB2_animal"/>
</dbReference>
<reference evidence="1 2" key="1">
    <citation type="submission" date="2023-09" db="EMBL/GenBank/DDBJ databases">
        <title>Genomes of two closely related lineages of the louse Polyplax serrata with different host specificities.</title>
        <authorList>
            <person name="Martinu J."/>
            <person name="Tarabai H."/>
            <person name="Stefka J."/>
            <person name="Hypsa V."/>
        </authorList>
    </citation>
    <scope>NUCLEOTIDE SEQUENCE [LARGE SCALE GENOMIC DNA]</scope>
    <source>
        <strain evidence="1">98ZLc_SE</strain>
    </source>
</reference>
<keyword evidence="2" id="KW-1185">Reference proteome</keyword>
<organism evidence="1 2">
    <name type="scientific">Polyplax serrata</name>
    <name type="common">Common mouse louse</name>
    <dbReference type="NCBI Taxonomy" id="468196"/>
    <lineage>
        <taxon>Eukaryota</taxon>
        <taxon>Metazoa</taxon>
        <taxon>Ecdysozoa</taxon>
        <taxon>Arthropoda</taxon>
        <taxon>Hexapoda</taxon>
        <taxon>Insecta</taxon>
        <taxon>Pterygota</taxon>
        <taxon>Neoptera</taxon>
        <taxon>Paraneoptera</taxon>
        <taxon>Psocodea</taxon>
        <taxon>Troctomorpha</taxon>
        <taxon>Phthiraptera</taxon>
        <taxon>Anoplura</taxon>
        <taxon>Polyplacidae</taxon>
        <taxon>Polyplax</taxon>
    </lineage>
</organism>
<proteinExistence type="predicted"/>
<sequence length="63" mass="7740">MGRWRARKPPMPKIDKLTMVLMTTFWWWNFWHLFSDWEELFGPFGLEKAENWTDEELGIPPLE</sequence>
<dbReference type="Pfam" id="PF14813">
    <property type="entry name" value="NADH_B2"/>
    <property type="match status" value="1"/>
</dbReference>